<evidence type="ECO:0000259" key="1">
    <source>
        <dbReference type="Pfam" id="PF00675"/>
    </source>
</evidence>
<evidence type="ECO:0000313" key="3">
    <source>
        <dbReference type="EMBL" id="QUL98413.1"/>
    </source>
</evidence>
<feature type="domain" description="Peptidase M16 N-terminal" evidence="1">
    <location>
        <begin position="320"/>
        <end position="443"/>
    </location>
</feature>
<dbReference type="InterPro" id="IPR050361">
    <property type="entry name" value="MPP/UQCRC_Complex"/>
</dbReference>
<protein>
    <submittedName>
        <fullName evidence="3">Insulinase family protein</fullName>
    </submittedName>
</protein>
<reference evidence="3" key="2">
    <citation type="journal article" date="2023" name="Biology">
        <title>Prokaryotic Life Associated with Coal-Fire Gas Vents Revealed by Metagenomics.</title>
        <authorList>
            <person name="Kadnikov V.V."/>
            <person name="Mardanov A.V."/>
            <person name="Beletsky A.V."/>
            <person name="Karnachuk O.V."/>
            <person name="Ravin N.V."/>
        </authorList>
    </citation>
    <scope>NUCLEOTIDE SEQUENCE</scope>
    <source>
        <strain evidence="3">Bu02</strain>
    </source>
</reference>
<dbReference type="Pfam" id="PF05193">
    <property type="entry name" value="Peptidase_M16_C"/>
    <property type="match status" value="2"/>
</dbReference>
<sequence length="725" mass="80008">MTRDDLYNHYRRYYSPDNAVAVVVGDFSSAEVFEKIKQYFGGIPKGPERPKVRSIEPPQEGERRVFVRRPGGTIYGELAYHIPRASDPEFYPVVVLDAILSGGKALAGWGGTGGMGKSSRLYKALVEREIATSAVSAAEPSIDPGLLKISLTLRHGVSYEQAESAVLEVLERLMQEKVNSLELERAKKQLRAQIAYSQEGVQRNALSLGVFEMVSSWKEADMVQEKILAVTADDVLNAAQKFLNEKNRTVGWFIPEEGKGLTSGAVGGTGAALSKAGYAFRYRGYVFTGSSQAGVAFKLPGPDDIKRKVLSNGTVILGYRNPYIDFTTVLALVDAGNYGVPREKAGLARITNACLLRGTSRRSAEEIHEFTDSVGMSLQVSAGRDTAILSISALSEDVEKAASLLGEILKEPAFSPKEVDKLKGQQLTSIKASEQDTQSTCERIFNEMVYPESHPYHSWILGYEDTVKSITEEDLRSFYHAFYRPDRTTIAFVTNLEVDRVVSLLEENFEGWSPEPEAHGRARKASEGRLAEVPRTRGRKETHKFIAGKTQCDIALGFPCISRSDPDYLKFTVADMILGRLGLGGRIGRNVRDEKGLAYYVYSNLPESKGPAPWVVRAGVNPKGVEKAVSSILEEIRRFRDSLCSEDELDEVKGYLVGRLPLSIETAYNMAATIAGLEYFGLGLDYLVRYPAAIAAVTREDVLEMARRYLSSEDYILVITGPNFK</sequence>
<gene>
    <name evidence="3" type="ORF">IMF26_10425</name>
</gene>
<reference evidence="3" key="1">
    <citation type="submission" date="2020-10" db="EMBL/GenBank/DDBJ databases">
        <authorList>
            <person name="Kadnikov V."/>
            <person name="Beletsky A.V."/>
            <person name="Mardanov A.V."/>
            <person name="Karnachuk O.V."/>
            <person name="Ravin N.V."/>
        </authorList>
    </citation>
    <scope>NUCLEOTIDE SEQUENCE</scope>
    <source>
        <strain evidence="3">Bu02</strain>
    </source>
</reference>
<proteinExistence type="predicted"/>
<dbReference type="InterPro" id="IPR011765">
    <property type="entry name" value="Pept_M16_N"/>
</dbReference>
<dbReference type="SUPFAM" id="SSF63411">
    <property type="entry name" value="LuxS/MPP-like metallohydrolase"/>
    <property type="match status" value="4"/>
</dbReference>
<dbReference type="InterPro" id="IPR007863">
    <property type="entry name" value="Peptidase_M16_C"/>
</dbReference>
<accession>A0AAT9LD24</accession>
<feature type="domain" description="Peptidase M16 C-terminal" evidence="2">
    <location>
        <begin position="469"/>
        <end position="653"/>
    </location>
</feature>
<dbReference type="PANTHER" id="PTHR11851">
    <property type="entry name" value="METALLOPROTEASE"/>
    <property type="match status" value="1"/>
</dbReference>
<organism evidence="3">
    <name type="scientific">Candidatus Fermentithermobacillus carboniphilus</name>
    <dbReference type="NCBI Taxonomy" id="3085328"/>
    <lineage>
        <taxon>Bacteria</taxon>
        <taxon>Bacillati</taxon>
        <taxon>Bacillota</taxon>
        <taxon>Candidatus Fermentithermobacillia</taxon>
        <taxon>Candidatus Fermentithermobacillales</taxon>
        <taxon>Candidatus Fermentithermobacillaceae</taxon>
        <taxon>Candidatus Fermentithermobacillus</taxon>
    </lineage>
</organism>
<dbReference type="PANTHER" id="PTHR11851:SF224">
    <property type="entry name" value="PROCESSING PROTEASE"/>
    <property type="match status" value="1"/>
</dbReference>
<name>A0AAT9LD24_9FIRM</name>
<dbReference type="InterPro" id="IPR011249">
    <property type="entry name" value="Metalloenz_LuxS/M16"/>
</dbReference>
<dbReference type="EMBL" id="CP062796">
    <property type="protein sequence ID" value="QUL98413.1"/>
    <property type="molecule type" value="Genomic_DNA"/>
</dbReference>
<dbReference type="GO" id="GO:0046872">
    <property type="term" value="F:metal ion binding"/>
    <property type="evidence" value="ECO:0007669"/>
    <property type="project" value="InterPro"/>
</dbReference>
<evidence type="ECO:0000259" key="2">
    <source>
        <dbReference type="Pfam" id="PF05193"/>
    </source>
</evidence>
<dbReference type="KEGG" id="fcz:IMF26_10425"/>
<dbReference type="Gene3D" id="3.30.830.10">
    <property type="entry name" value="Metalloenzyme, LuxS/M16 peptidase-like"/>
    <property type="match status" value="4"/>
</dbReference>
<dbReference type="AlphaFoldDB" id="A0AAT9LD24"/>
<dbReference type="Pfam" id="PF00675">
    <property type="entry name" value="Peptidase_M16"/>
    <property type="match status" value="1"/>
</dbReference>
<feature type="domain" description="Peptidase M16 C-terminal" evidence="2">
    <location>
        <begin position="1"/>
        <end position="190"/>
    </location>
</feature>